<dbReference type="CDD" id="cd03040">
    <property type="entry name" value="GST_N_mPGES2"/>
    <property type="match status" value="1"/>
</dbReference>
<evidence type="ECO:0000256" key="16">
    <source>
        <dbReference type="ARBA" id="ARBA00023931"/>
    </source>
</evidence>
<feature type="domain" description="GST N-terminal" evidence="19">
    <location>
        <begin position="127"/>
        <end position="196"/>
    </location>
</feature>
<dbReference type="RefSeq" id="XP_022651185.1">
    <property type="nucleotide sequence ID" value="XM_022795450.1"/>
</dbReference>
<evidence type="ECO:0000259" key="19">
    <source>
        <dbReference type="Pfam" id="PF13417"/>
    </source>
</evidence>
<evidence type="ECO:0000256" key="11">
    <source>
        <dbReference type="ARBA" id="ARBA00023098"/>
    </source>
</evidence>
<evidence type="ECO:0000256" key="15">
    <source>
        <dbReference type="ARBA" id="ARBA00023930"/>
    </source>
</evidence>
<dbReference type="Gene3D" id="6.20.200.30">
    <property type="match status" value="1"/>
</dbReference>
<keyword evidence="11" id="KW-0443">Lipid metabolism</keyword>
<evidence type="ECO:0000256" key="14">
    <source>
        <dbReference type="ARBA" id="ARBA00023235"/>
    </source>
</evidence>
<keyword evidence="13" id="KW-0275">Fatty acid biosynthesis</keyword>
<protein>
    <recommendedName>
        <fullName evidence="4">Prostaglandin E synthase 2</fullName>
        <ecNumber evidence="3">5.3.99.3</ecNumber>
    </recommendedName>
    <alternativeName>
        <fullName evidence="17">Microsomal prostaglandin E synthase 2</fullName>
    </alternativeName>
</protein>
<keyword evidence="9" id="KW-0276">Fatty acid metabolism</keyword>
<dbReference type="EC" id="5.3.99.3" evidence="3"/>
<evidence type="ECO:0000256" key="9">
    <source>
        <dbReference type="ARBA" id="ARBA00022832"/>
    </source>
</evidence>
<dbReference type="InterPro" id="IPR036249">
    <property type="entry name" value="Thioredoxin-like_sf"/>
</dbReference>
<keyword evidence="8" id="KW-0812">Transmembrane</keyword>
<dbReference type="CDD" id="cd03197">
    <property type="entry name" value="GST_C_mPGES2"/>
    <property type="match status" value="1"/>
</dbReference>
<dbReference type="InParanoid" id="A0A7M7JF71"/>
<dbReference type="Gene3D" id="3.40.30.10">
    <property type="entry name" value="Glutaredoxin"/>
    <property type="match status" value="1"/>
</dbReference>
<evidence type="ECO:0000256" key="10">
    <source>
        <dbReference type="ARBA" id="ARBA00022989"/>
    </source>
</evidence>
<dbReference type="InterPro" id="IPR034335">
    <property type="entry name" value="PGES2_C"/>
</dbReference>
<comment type="catalytic activity">
    <reaction evidence="16">
        <text>prostaglandin H2 = prostaglandin E2</text>
        <dbReference type="Rhea" id="RHEA:12893"/>
        <dbReference type="ChEBI" id="CHEBI:57405"/>
        <dbReference type="ChEBI" id="CHEBI:606564"/>
        <dbReference type="EC" id="5.3.99.3"/>
    </reaction>
    <physiologicalReaction direction="left-to-right" evidence="16">
        <dbReference type="Rhea" id="RHEA:12894"/>
    </physiologicalReaction>
</comment>
<evidence type="ECO:0000256" key="8">
    <source>
        <dbReference type="ARBA" id="ARBA00022692"/>
    </source>
</evidence>
<dbReference type="PROSITE" id="PS51354">
    <property type="entry name" value="GLUTAREDOXIN_2"/>
    <property type="match status" value="1"/>
</dbReference>
<accession>A0A7M7JF71</accession>
<keyword evidence="12" id="KW-0472">Membrane</keyword>
<evidence type="ECO:0000256" key="17">
    <source>
        <dbReference type="ARBA" id="ARBA00031041"/>
    </source>
</evidence>
<evidence type="ECO:0000256" key="1">
    <source>
        <dbReference type="ARBA" id="ARBA00004702"/>
    </source>
</evidence>
<evidence type="ECO:0000256" key="4">
    <source>
        <dbReference type="ARBA" id="ARBA00019474"/>
    </source>
</evidence>
<dbReference type="FunCoup" id="A0A7M7JF71">
    <property type="interactions" value="1332"/>
</dbReference>
<dbReference type="InterPro" id="IPR036282">
    <property type="entry name" value="Glutathione-S-Trfase_C_sf"/>
</dbReference>
<dbReference type="SUPFAM" id="SSF52833">
    <property type="entry name" value="Thioredoxin-like"/>
    <property type="match status" value="1"/>
</dbReference>
<dbReference type="SFLD" id="SFLDG01203">
    <property type="entry name" value="Prostaglandin_E_synthase_like1"/>
    <property type="match status" value="1"/>
</dbReference>
<evidence type="ECO:0000313" key="20">
    <source>
        <dbReference type="EnsemblMetazoa" id="XP_022651185"/>
    </source>
</evidence>
<dbReference type="OrthoDB" id="423541at2759"/>
<evidence type="ECO:0000313" key="21">
    <source>
        <dbReference type="Proteomes" id="UP000594260"/>
    </source>
</evidence>
<reference evidence="20" key="1">
    <citation type="submission" date="2021-01" db="UniProtKB">
        <authorList>
            <consortium name="EnsemblMetazoa"/>
        </authorList>
    </citation>
    <scope>IDENTIFICATION</scope>
</reference>
<keyword evidence="10" id="KW-1133">Transmembrane helix</keyword>
<evidence type="ECO:0000256" key="12">
    <source>
        <dbReference type="ARBA" id="ARBA00023136"/>
    </source>
</evidence>
<dbReference type="InterPro" id="IPR004045">
    <property type="entry name" value="Glutathione_S-Trfase_N"/>
</dbReference>
<evidence type="ECO:0000256" key="2">
    <source>
        <dbReference type="ARBA" id="ARBA00007409"/>
    </source>
</evidence>
<comment type="pathway">
    <text evidence="1">Lipid metabolism; prostaglandin biosynthesis.</text>
</comment>
<dbReference type="GeneID" id="111246212"/>
<dbReference type="PROSITE" id="PS00195">
    <property type="entry name" value="GLUTAREDOXIN_1"/>
    <property type="match status" value="1"/>
</dbReference>
<dbReference type="EnsemblMetazoa" id="XM_022795450">
    <property type="protein sequence ID" value="XP_022651185"/>
    <property type="gene ID" value="LOC111246212"/>
</dbReference>
<evidence type="ECO:0000256" key="13">
    <source>
        <dbReference type="ARBA" id="ARBA00023160"/>
    </source>
</evidence>
<comment type="subcellular location">
    <subcellularLocation>
        <location evidence="18">Endomembrane system</location>
        <topology evidence="18">Single-pass membrane protein</topology>
    </subcellularLocation>
</comment>
<dbReference type="CTD" id="39856"/>
<evidence type="ECO:0000256" key="7">
    <source>
        <dbReference type="ARBA" id="ARBA00022585"/>
    </source>
</evidence>
<evidence type="ECO:0000256" key="3">
    <source>
        <dbReference type="ARBA" id="ARBA00012203"/>
    </source>
</evidence>
<evidence type="ECO:0000256" key="6">
    <source>
        <dbReference type="ARBA" id="ARBA00022516"/>
    </source>
</evidence>
<keyword evidence="5" id="KW-0644">Prostaglandin metabolism</keyword>
<dbReference type="Proteomes" id="UP000594260">
    <property type="component" value="Unplaced"/>
</dbReference>
<dbReference type="GO" id="GO:0005739">
    <property type="term" value="C:mitochondrion"/>
    <property type="evidence" value="ECO:0007669"/>
    <property type="project" value="TreeGrafter"/>
</dbReference>
<evidence type="ECO:0000256" key="18">
    <source>
        <dbReference type="ARBA" id="ARBA00037847"/>
    </source>
</evidence>
<proteinExistence type="inferred from homology"/>
<keyword evidence="7" id="KW-0643">Prostaglandin biosynthesis</keyword>
<dbReference type="SFLD" id="SFLDG01182">
    <property type="entry name" value="Prostaglandin_E_synthase_like"/>
    <property type="match status" value="1"/>
</dbReference>
<dbReference type="GO" id="GO:0001516">
    <property type="term" value="P:prostaglandin biosynthetic process"/>
    <property type="evidence" value="ECO:0007669"/>
    <property type="project" value="UniProtKB-UniPathway"/>
</dbReference>
<dbReference type="Gene3D" id="1.20.1050.10">
    <property type="match status" value="1"/>
</dbReference>
<organism evidence="20 21">
    <name type="scientific">Varroa destructor</name>
    <name type="common">Honeybee mite</name>
    <dbReference type="NCBI Taxonomy" id="109461"/>
    <lineage>
        <taxon>Eukaryota</taxon>
        <taxon>Metazoa</taxon>
        <taxon>Ecdysozoa</taxon>
        <taxon>Arthropoda</taxon>
        <taxon>Chelicerata</taxon>
        <taxon>Arachnida</taxon>
        <taxon>Acari</taxon>
        <taxon>Parasitiformes</taxon>
        <taxon>Mesostigmata</taxon>
        <taxon>Gamasina</taxon>
        <taxon>Dermanyssoidea</taxon>
        <taxon>Varroidae</taxon>
        <taxon>Varroa</taxon>
    </lineage>
</organism>
<dbReference type="InterPro" id="IPR011767">
    <property type="entry name" value="GLR_AS"/>
</dbReference>
<dbReference type="PANTHER" id="PTHR12782:SF5">
    <property type="entry name" value="PROSTAGLANDIN E SYNTHASE 2"/>
    <property type="match status" value="1"/>
</dbReference>
<comment type="similarity">
    <text evidence="2">Belongs to the GST superfamily.</text>
</comment>
<name>A0A7M7JF71_VARDE</name>
<dbReference type="KEGG" id="vde:111246212"/>
<sequence>MATRMMPLCSRAVLRGLGPNAFALGARCSSTSAHGTAWKWWKKPAAVAAGAAVFGALSGTLHWKLSAASPAVEDSPQKSTGNANTPLIVQAQEVEPASWKNIKEPPNVPIARKVSGAQPLPGIRLTLFQYQTCPFCCKVRAFLDYHGIPYDIVEVEPVLRQQIKFSTYKKVPIVLLREGNNCWQLNESSAIISILQSYRLNSEPGIQAYLNLYQPMKTKDPKGKEVLEVFNKYNLIYDPREETLNEDAVSSEIKWRRWADDHLVHVLSPNVYRSPTEALQAFNYFSDVGDWKKLFPAWERYLVIYVGAAAMYLVGKRLQKKYNLKEDVRLSFYEACDTWTDYLGNGKFAGGKRPNLADLAVFGVLSSVEGCAAFDDVLKHTKIQRWFNDMKTATQRTDPTY</sequence>
<dbReference type="Pfam" id="PF13417">
    <property type="entry name" value="GST_N_3"/>
    <property type="match status" value="1"/>
</dbReference>
<dbReference type="InterPro" id="IPR034334">
    <property type="entry name" value="PGES2"/>
</dbReference>
<dbReference type="SFLD" id="SFLDS00019">
    <property type="entry name" value="Glutathione_Transferase_(cytos"/>
    <property type="match status" value="1"/>
</dbReference>
<keyword evidence="21" id="KW-1185">Reference proteome</keyword>
<dbReference type="InterPro" id="IPR040079">
    <property type="entry name" value="Glutathione_S-Trfase"/>
</dbReference>
<dbReference type="OMA" id="MSCFRLA"/>
<dbReference type="AlphaFoldDB" id="A0A7M7JF71"/>
<dbReference type="SUPFAM" id="SSF47616">
    <property type="entry name" value="GST C-terminal domain-like"/>
    <property type="match status" value="1"/>
</dbReference>
<comment type="catalytic activity">
    <reaction evidence="15">
        <text>prostaglandin H2 = (12S)-hydroxy-(5Z,8E,10E)-heptadecatrienoate + malonaldehyde</text>
        <dbReference type="Rhea" id="RHEA:48644"/>
        <dbReference type="ChEBI" id="CHEBI:57405"/>
        <dbReference type="ChEBI" id="CHEBI:90694"/>
        <dbReference type="ChEBI" id="CHEBI:566274"/>
    </reaction>
    <physiologicalReaction direction="left-to-right" evidence="15">
        <dbReference type="Rhea" id="RHEA:48645"/>
    </physiologicalReaction>
</comment>
<keyword evidence="14" id="KW-0413">Isomerase</keyword>
<dbReference type="GO" id="GO:0050220">
    <property type="term" value="F:prostaglandin-E synthase activity"/>
    <property type="evidence" value="ECO:0007669"/>
    <property type="project" value="InterPro"/>
</dbReference>
<dbReference type="UniPathway" id="UPA00662"/>
<keyword evidence="6" id="KW-0444">Lipid biosynthesis</keyword>
<evidence type="ECO:0000256" key="5">
    <source>
        <dbReference type="ARBA" id="ARBA00022501"/>
    </source>
</evidence>
<dbReference type="PANTHER" id="PTHR12782">
    <property type="entry name" value="MICROSOMAL PROSTAGLANDIN E SYNTHASE-2"/>
    <property type="match status" value="1"/>
</dbReference>